<evidence type="ECO:0008006" key="4">
    <source>
        <dbReference type="Google" id="ProtNLM"/>
    </source>
</evidence>
<sequence>MLSKFILTAALAGSVLADFDIMTKPYPTETITNPGEVASKIAKIDAAICSQHARLAKDSEYQSAMNALAAFAVTRQDVHDGYKLPHDQAF</sequence>
<dbReference type="Proteomes" id="UP000800094">
    <property type="component" value="Unassembled WGS sequence"/>
</dbReference>
<evidence type="ECO:0000256" key="1">
    <source>
        <dbReference type="SAM" id="SignalP"/>
    </source>
</evidence>
<keyword evidence="3" id="KW-1185">Reference proteome</keyword>
<dbReference type="GeneID" id="54586803"/>
<proteinExistence type="predicted"/>
<gene>
    <name evidence="2" type="ORF">BU26DRAFT_566121</name>
</gene>
<feature type="chain" id="PRO_5025371978" description="Chorismate mutase" evidence="1">
    <location>
        <begin position="18"/>
        <end position="90"/>
    </location>
</feature>
<accession>A0A6A6I976</accession>
<feature type="signal peptide" evidence="1">
    <location>
        <begin position="1"/>
        <end position="17"/>
    </location>
</feature>
<evidence type="ECO:0000313" key="3">
    <source>
        <dbReference type="Proteomes" id="UP000800094"/>
    </source>
</evidence>
<dbReference type="AlphaFoldDB" id="A0A6A6I976"/>
<protein>
    <recommendedName>
        <fullName evidence="4">Chorismate mutase</fullName>
    </recommendedName>
</protein>
<reference evidence="2" key="1">
    <citation type="journal article" date="2020" name="Stud. Mycol.">
        <title>101 Dothideomycetes genomes: a test case for predicting lifestyles and emergence of pathogens.</title>
        <authorList>
            <person name="Haridas S."/>
            <person name="Albert R."/>
            <person name="Binder M."/>
            <person name="Bloem J."/>
            <person name="Labutti K."/>
            <person name="Salamov A."/>
            <person name="Andreopoulos B."/>
            <person name="Baker S."/>
            <person name="Barry K."/>
            <person name="Bills G."/>
            <person name="Bluhm B."/>
            <person name="Cannon C."/>
            <person name="Castanera R."/>
            <person name="Culley D."/>
            <person name="Daum C."/>
            <person name="Ezra D."/>
            <person name="Gonzalez J."/>
            <person name="Henrissat B."/>
            <person name="Kuo A."/>
            <person name="Liang C."/>
            <person name="Lipzen A."/>
            <person name="Lutzoni F."/>
            <person name="Magnuson J."/>
            <person name="Mondo S."/>
            <person name="Nolan M."/>
            <person name="Ohm R."/>
            <person name="Pangilinan J."/>
            <person name="Park H.-J."/>
            <person name="Ramirez L."/>
            <person name="Alfaro M."/>
            <person name="Sun H."/>
            <person name="Tritt A."/>
            <person name="Yoshinaga Y."/>
            <person name="Zwiers L.-H."/>
            <person name="Turgeon B."/>
            <person name="Goodwin S."/>
            <person name="Spatafora J."/>
            <person name="Crous P."/>
            <person name="Grigoriev I."/>
        </authorList>
    </citation>
    <scope>NUCLEOTIDE SEQUENCE</scope>
    <source>
        <strain evidence="2">CBS 122368</strain>
    </source>
</reference>
<dbReference type="EMBL" id="ML987197">
    <property type="protein sequence ID" value="KAF2247124.1"/>
    <property type="molecule type" value="Genomic_DNA"/>
</dbReference>
<dbReference type="RefSeq" id="XP_033682128.1">
    <property type="nucleotide sequence ID" value="XM_033833473.1"/>
</dbReference>
<name>A0A6A6I976_9PLEO</name>
<evidence type="ECO:0000313" key="2">
    <source>
        <dbReference type="EMBL" id="KAF2247124.1"/>
    </source>
</evidence>
<organism evidence="2 3">
    <name type="scientific">Trematosphaeria pertusa</name>
    <dbReference type="NCBI Taxonomy" id="390896"/>
    <lineage>
        <taxon>Eukaryota</taxon>
        <taxon>Fungi</taxon>
        <taxon>Dikarya</taxon>
        <taxon>Ascomycota</taxon>
        <taxon>Pezizomycotina</taxon>
        <taxon>Dothideomycetes</taxon>
        <taxon>Pleosporomycetidae</taxon>
        <taxon>Pleosporales</taxon>
        <taxon>Massarineae</taxon>
        <taxon>Trematosphaeriaceae</taxon>
        <taxon>Trematosphaeria</taxon>
    </lineage>
</organism>
<keyword evidence="1" id="KW-0732">Signal</keyword>